<evidence type="ECO:0000313" key="1">
    <source>
        <dbReference type="EMBL" id="KAH0756082.1"/>
    </source>
</evidence>
<evidence type="ECO:0000313" key="2">
    <source>
        <dbReference type="Proteomes" id="UP000826656"/>
    </source>
</evidence>
<reference evidence="1 2" key="1">
    <citation type="journal article" date="2021" name="bioRxiv">
        <title>Chromosome-scale and haplotype-resolved genome assembly of a tetraploid potato cultivar.</title>
        <authorList>
            <person name="Sun H."/>
            <person name="Jiao W.-B."/>
            <person name="Krause K."/>
            <person name="Campoy J.A."/>
            <person name="Goel M."/>
            <person name="Folz-Donahue K."/>
            <person name="Kukat C."/>
            <person name="Huettel B."/>
            <person name="Schneeberger K."/>
        </authorList>
    </citation>
    <scope>NUCLEOTIDE SEQUENCE [LARGE SCALE GENOMIC DNA]</scope>
    <source>
        <strain evidence="1">SolTubOtavaFocal</strain>
        <tissue evidence="1">Leaves</tissue>
    </source>
</reference>
<organism evidence="1 2">
    <name type="scientific">Solanum tuberosum</name>
    <name type="common">Potato</name>
    <dbReference type="NCBI Taxonomy" id="4113"/>
    <lineage>
        <taxon>Eukaryota</taxon>
        <taxon>Viridiplantae</taxon>
        <taxon>Streptophyta</taxon>
        <taxon>Embryophyta</taxon>
        <taxon>Tracheophyta</taxon>
        <taxon>Spermatophyta</taxon>
        <taxon>Magnoliopsida</taxon>
        <taxon>eudicotyledons</taxon>
        <taxon>Gunneridae</taxon>
        <taxon>Pentapetalae</taxon>
        <taxon>asterids</taxon>
        <taxon>lamiids</taxon>
        <taxon>Solanales</taxon>
        <taxon>Solanaceae</taxon>
        <taxon>Solanoideae</taxon>
        <taxon>Solaneae</taxon>
        <taxon>Solanum</taxon>
    </lineage>
</organism>
<name>A0ABQ7UY87_SOLTU</name>
<accession>A0ABQ7UY87</accession>
<keyword evidence="2" id="KW-1185">Reference proteome</keyword>
<dbReference type="Proteomes" id="UP000826656">
    <property type="component" value="Unassembled WGS sequence"/>
</dbReference>
<gene>
    <name evidence="1" type="ORF">KY290_026352</name>
</gene>
<dbReference type="EMBL" id="JAIVGD010000018">
    <property type="protein sequence ID" value="KAH0756082.1"/>
    <property type="molecule type" value="Genomic_DNA"/>
</dbReference>
<proteinExistence type="predicted"/>
<sequence>MSQRHGSVSYGSVYTVTMLRRIRGMIMHDGAGRGVGRGVGNTLWQGKSVQWEVTASDVQCIPVSVLMETTELNENQAAKVNQGGVWELFQGVGSGKVEAEEIKGAEDPEGYAYTFNATAIISSLQ</sequence>
<comment type="caution">
    <text evidence="1">The sequence shown here is derived from an EMBL/GenBank/DDBJ whole genome shotgun (WGS) entry which is preliminary data.</text>
</comment>
<protein>
    <submittedName>
        <fullName evidence="1">Uncharacterized protein</fullName>
    </submittedName>
</protein>